<dbReference type="InterPro" id="IPR011089">
    <property type="entry name" value="GmrSD_C"/>
</dbReference>
<dbReference type="Proteomes" id="UP000193577">
    <property type="component" value="Unassembled WGS sequence"/>
</dbReference>
<dbReference type="PANTHER" id="PTHR24094:SF15">
    <property type="entry name" value="AMP-DEPENDENT SYNTHETASE_LIGASE DOMAIN-CONTAINING PROTEIN-RELATED"/>
    <property type="match status" value="1"/>
</dbReference>
<reference evidence="2 3" key="1">
    <citation type="submission" date="2017-04" db="EMBL/GenBank/DDBJ databases">
        <title>The new phylogeny of genus Mycobacterium.</title>
        <authorList>
            <person name="Tortoli E."/>
            <person name="Trovato A."/>
            <person name="Cirillo D.M."/>
        </authorList>
    </citation>
    <scope>NUCLEOTIDE SEQUENCE [LARGE SCALE GENOMIC DNA]</scope>
    <source>
        <strain evidence="2 3">KCTC 19819</strain>
    </source>
</reference>
<dbReference type="EMBL" id="NCXO01000048">
    <property type="protein sequence ID" value="OSC30621.1"/>
    <property type="molecule type" value="Genomic_DNA"/>
</dbReference>
<keyword evidence="2" id="KW-0378">Hydrolase</keyword>
<gene>
    <name evidence="2" type="ORF">B8W67_16930</name>
</gene>
<name>A0A7I7SAY6_9MYCO</name>
<feature type="domain" description="GmrSD restriction endonucleases C-terminal" evidence="1">
    <location>
        <begin position="130"/>
        <end position="246"/>
    </location>
</feature>
<comment type="caution">
    <text evidence="2">The sequence shown here is derived from an EMBL/GenBank/DDBJ whole genome shotgun (WGS) entry which is preliminary data.</text>
</comment>
<protein>
    <submittedName>
        <fullName evidence="2">HNH endonuclease</fullName>
    </submittedName>
</protein>
<proteinExistence type="predicted"/>
<dbReference type="GO" id="GO:0004519">
    <property type="term" value="F:endonuclease activity"/>
    <property type="evidence" value="ECO:0007669"/>
    <property type="project" value="UniProtKB-KW"/>
</dbReference>
<dbReference type="Pfam" id="PF07510">
    <property type="entry name" value="GmrSD_C"/>
    <property type="match status" value="1"/>
</dbReference>
<evidence type="ECO:0000259" key="1">
    <source>
        <dbReference type="Pfam" id="PF07510"/>
    </source>
</evidence>
<accession>A0A7I7SAY6</accession>
<keyword evidence="2" id="KW-0255">Endonuclease</keyword>
<evidence type="ECO:0000313" key="3">
    <source>
        <dbReference type="Proteomes" id="UP000193577"/>
    </source>
</evidence>
<organism evidence="2 3">
    <name type="scientific">Mycolicibacillus koreensis</name>
    <dbReference type="NCBI Taxonomy" id="1069220"/>
    <lineage>
        <taxon>Bacteria</taxon>
        <taxon>Bacillati</taxon>
        <taxon>Actinomycetota</taxon>
        <taxon>Actinomycetes</taxon>
        <taxon>Mycobacteriales</taxon>
        <taxon>Mycobacteriaceae</taxon>
        <taxon>Mycolicibacillus</taxon>
    </lineage>
</organism>
<dbReference type="RefSeq" id="WP_085305213.1">
    <property type="nucleotide sequence ID" value="NZ_AP022594.1"/>
</dbReference>
<keyword evidence="3" id="KW-1185">Reference proteome</keyword>
<dbReference type="OrthoDB" id="5196645at2"/>
<dbReference type="PANTHER" id="PTHR24094">
    <property type="entry name" value="SECRETED PROTEIN"/>
    <property type="match status" value="1"/>
</dbReference>
<keyword evidence="2" id="KW-0540">Nuclease</keyword>
<evidence type="ECO:0000313" key="2">
    <source>
        <dbReference type="EMBL" id="OSC30621.1"/>
    </source>
</evidence>
<sequence length="252" mass="26168">MGAKKTGKSTLGSLLMPLVMLAAVGLVLALLNGGTDSGLVAKVRDSWGQVAASIGVPGSRGAVDSGTGSPSDDPSTLTVAAKGSMDTYVRSNFGPAWTDNVNVEGGHNGCDTRNDILARDLVDVYAPDGCKVLSGTLADAYTGKVIAFVRGTDTSSAVQIDHIVALGNAWVSGADSWPKSRLVMIANDPLNLIASDGPANMGKGARAADEWLPPNAAFRCTYVKSQVRVKNKYGLTVTATEKSVMMHYYGKC</sequence>
<dbReference type="AlphaFoldDB" id="A0A7I7SAY6"/>